<dbReference type="OrthoDB" id="15478at2759"/>
<dbReference type="KEGG" id="cvr:CHLNCDRAFT_142167"/>
<proteinExistence type="predicted"/>
<gene>
    <name evidence="7" type="ORF">CHLNCDRAFT_142167</name>
</gene>
<dbReference type="GeneID" id="17357372"/>
<dbReference type="EMBL" id="GL433838">
    <property type="protein sequence ID" value="EFN57999.1"/>
    <property type="molecule type" value="Genomic_DNA"/>
</dbReference>
<dbReference type="SUPFAM" id="SSF52151">
    <property type="entry name" value="FabD/lysophospholipase-like"/>
    <property type="match status" value="1"/>
</dbReference>
<evidence type="ECO:0000256" key="1">
    <source>
        <dbReference type="ARBA" id="ARBA00022801"/>
    </source>
</evidence>
<dbReference type="InterPro" id="IPR016035">
    <property type="entry name" value="Acyl_Trfase/lysoPLipase"/>
</dbReference>
<dbReference type="InterPro" id="IPR021771">
    <property type="entry name" value="Triacylglycerol_lipase_N"/>
</dbReference>
<dbReference type="InterPro" id="IPR002641">
    <property type="entry name" value="PNPLA_dom"/>
</dbReference>
<dbReference type="PROSITE" id="PS51635">
    <property type="entry name" value="PNPLA"/>
    <property type="match status" value="1"/>
</dbReference>
<keyword evidence="3 4" id="KW-0443">Lipid metabolism</keyword>
<dbReference type="PANTHER" id="PTHR14226:SF10">
    <property type="entry name" value="TRIACYLGLYCEROL LIPASE 4-RELATED"/>
    <property type="match status" value="1"/>
</dbReference>
<feature type="domain" description="PNPLA" evidence="6">
    <location>
        <begin position="241"/>
        <end position="439"/>
    </location>
</feature>
<evidence type="ECO:0000256" key="5">
    <source>
        <dbReference type="SAM" id="MobiDB-lite"/>
    </source>
</evidence>
<dbReference type="AlphaFoldDB" id="E1Z7X8"/>
<comment type="caution">
    <text evidence="4">Lacks conserved residue(s) required for the propagation of feature annotation.</text>
</comment>
<dbReference type="GO" id="GO:0004806">
    <property type="term" value="F:triacylglycerol lipase activity"/>
    <property type="evidence" value="ECO:0007669"/>
    <property type="project" value="InterPro"/>
</dbReference>
<feature type="region of interest" description="Disordered" evidence="5">
    <location>
        <begin position="617"/>
        <end position="639"/>
    </location>
</feature>
<feature type="short sequence motif" description="GXGXXG" evidence="4">
    <location>
        <begin position="245"/>
        <end position="250"/>
    </location>
</feature>
<dbReference type="Pfam" id="PF01734">
    <property type="entry name" value="Patatin"/>
    <property type="match status" value="1"/>
</dbReference>
<dbReference type="InterPro" id="IPR050301">
    <property type="entry name" value="NTE"/>
</dbReference>
<dbReference type="InParanoid" id="E1Z7X8"/>
<dbReference type="PANTHER" id="PTHR14226">
    <property type="entry name" value="NEUROPATHY TARGET ESTERASE/SWISS CHEESE D.MELANOGASTER"/>
    <property type="match status" value="1"/>
</dbReference>
<feature type="active site" description="Nucleophile" evidence="4">
    <location>
        <position position="274"/>
    </location>
</feature>
<keyword evidence="2 4" id="KW-0442">Lipid degradation</keyword>
<evidence type="ECO:0000256" key="3">
    <source>
        <dbReference type="ARBA" id="ARBA00023098"/>
    </source>
</evidence>
<dbReference type="eggNOG" id="KOG2214">
    <property type="taxonomic scope" value="Eukaryota"/>
</dbReference>
<evidence type="ECO:0000259" key="6">
    <source>
        <dbReference type="PROSITE" id="PS51635"/>
    </source>
</evidence>
<dbReference type="FunCoup" id="E1Z7X8">
    <property type="interactions" value="421"/>
</dbReference>
<evidence type="ECO:0000256" key="4">
    <source>
        <dbReference type="PROSITE-ProRule" id="PRU01161"/>
    </source>
</evidence>
<dbReference type="RefSeq" id="XP_005850101.1">
    <property type="nucleotide sequence ID" value="XM_005850039.1"/>
</dbReference>
<organism evidence="8">
    <name type="scientific">Chlorella variabilis</name>
    <name type="common">Green alga</name>
    <dbReference type="NCBI Taxonomy" id="554065"/>
    <lineage>
        <taxon>Eukaryota</taxon>
        <taxon>Viridiplantae</taxon>
        <taxon>Chlorophyta</taxon>
        <taxon>core chlorophytes</taxon>
        <taxon>Trebouxiophyceae</taxon>
        <taxon>Chlorellales</taxon>
        <taxon>Chlorellaceae</taxon>
        <taxon>Chlorella clade</taxon>
        <taxon>Chlorella</taxon>
    </lineage>
</organism>
<feature type="active site" description="Proton acceptor" evidence="4">
    <location>
        <position position="426"/>
    </location>
</feature>
<evidence type="ECO:0000256" key="2">
    <source>
        <dbReference type="ARBA" id="ARBA00022963"/>
    </source>
</evidence>
<dbReference type="STRING" id="554065.E1Z7X8"/>
<evidence type="ECO:0000313" key="7">
    <source>
        <dbReference type="EMBL" id="EFN57999.1"/>
    </source>
</evidence>
<keyword evidence="8" id="KW-1185">Reference proteome</keyword>
<dbReference type="Gene3D" id="3.40.1090.10">
    <property type="entry name" value="Cytosolic phospholipase A2 catalytic domain"/>
    <property type="match status" value="2"/>
</dbReference>
<protein>
    <recommendedName>
        <fullName evidence="6">PNPLA domain-containing protein</fullName>
    </recommendedName>
</protein>
<feature type="short sequence motif" description="GXSXG" evidence="4">
    <location>
        <begin position="272"/>
        <end position="276"/>
    </location>
</feature>
<reference evidence="7 8" key="1">
    <citation type="journal article" date="2010" name="Plant Cell">
        <title>The Chlorella variabilis NC64A genome reveals adaptation to photosymbiosis, coevolution with viruses, and cryptic sex.</title>
        <authorList>
            <person name="Blanc G."/>
            <person name="Duncan G."/>
            <person name="Agarkova I."/>
            <person name="Borodovsky M."/>
            <person name="Gurnon J."/>
            <person name="Kuo A."/>
            <person name="Lindquist E."/>
            <person name="Lucas S."/>
            <person name="Pangilinan J."/>
            <person name="Polle J."/>
            <person name="Salamov A."/>
            <person name="Terry A."/>
            <person name="Yamada T."/>
            <person name="Dunigan D.D."/>
            <person name="Grigoriev I.V."/>
            <person name="Claverie J.M."/>
            <person name="Van Etten J.L."/>
        </authorList>
    </citation>
    <scope>NUCLEOTIDE SEQUENCE [LARGE SCALE GENOMIC DNA]</scope>
    <source>
        <strain evidence="7 8">NC64A</strain>
    </source>
</reference>
<name>E1Z7X8_CHLVA</name>
<dbReference type="Pfam" id="PF11815">
    <property type="entry name" value="DUF3336"/>
    <property type="match status" value="1"/>
</dbReference>
<sequence length="745" mass="79814">MSLQRRTQWALALVGSGRAALAALARRVLLSAGWWLAAALRRPRLQRRLPFTLRRWHLLLGSVLAYKLLRSGCTAVWSLLGSWGRREEKQRLQRALRFASSYSEWVKDAVALDEMSSRRCQAGSPKEVRSRRQLQQRAAVLAKLRESGDITGLSFALRLDYLRQAGSASTSALMEAAGHCPVLPAAVERYIEEVKRCLHHIASCPGAGGVACRLACRHYMALEDRLAFLRELRHAYGRTGLVLSGGGSFGFWHFGVVRALLDANLLPRVVSGSSAGSIGASLLCTRTDEEVHALVADFPRTSGLDFFANNSNSALMRHLLSSGYIQDHGFFAGRLRKLLGDLTFLDAYQRSGRILSISVTAADTKEPSRLLNYLTAPNVLIWSAVACSSAFPFLFAPQDLLARDAAGNIVRFSEMGAAQSQRRWCDGSLEEDLPMRGLSQLFNVNFFLASQVRLCQQLLAVWPNTRLLKMLSQPWEGDITVALPPTAFPLGKAAMNFTQDDIWEAMRHGQQAAACAIEICIEELMQRIALQVRQQAKLERAAVQASQRRALAGGGMRGSLPSWLHMPSLGLPTVDSECSLAASARPESAASLYPAGQEAGTAAVAGSAHAWEGQPGALRGLRRHPSSSRSSSREGSGHAGSAARVALGIPVAALDGQAAAEAAAACGVQATAGQLAVAGVEVAAEALAELEPSTPTAQVVDEGAATEEGELFESPSQAWKDLVVLSGISAAAGGQGAGSLDSFAY</sequence>
<dbReference type="GO" id="GO:0016042">
    <property type="term" value="P:lipid catabolic process"/>
    <property type="evidence" value="ECO:0007669"/>
    <property type="project" value="UniProtKB-UniRule"/>
</dbReference>
<evidence type="ECO:0000313" key="8">
    <source>
        <dbReference type="Proteomes" id="UP000008141"/>
    </source>
</evidence>
<accession>E1Z7X8</accession>
<keyword evidence="1 4" id="KW-0378">Hydrolase</keyword>
<dbReference type="Proteomes" id="UP000008141">
    <property type="component" value="Unassembled WGS sequence"/>
</dbReference>